<comment type="subcellular location">
    <subcellularLocation>
        <location evidence="2">Membrane</location>
    </subcellularLocation>
</comment>
<dbReference type="Pfam" id="PF01434">
    <property type="entry name" value="Peptidase_M41"/>
    <property type="match status" value="1"/>
</dbReference>
<dbReference type="EMBL" id="FNUG01000002">
    <property type="protein sequence ID" value="SEE83159.1"/>
    <property type="molecule type" value="Genomic_DNA"/>
</dbReference>
<dbReference type="InterPro" id="IPR003959">
    <property type="entry name" value="ATPase_AAA_core"/>
</dbReference>
<comment type="similarity">
    <text evidence="3">In the C-terminal section; belongs to the peptidase M41 family.</text>
</comment>
<accession>A0A1H5M1G4</accession>
<dbReference type="Pfam" id="PF00004">
    <property type="entry name" value="AAA"/>
    <property type="match status" value="1"/>
</dbReference>
<comment type="cofactor">
    <cofactor evidence="1">
        <name>Zn(2+)</name>
        <dbReference type="ChEBI" id="CHEBI:29105"/>
    </cofactor>
</comment>
<dbReference type="Proteomes" id="UP000199448">
    <property type="component" value="Unassembled WGS sequence"/>
</dbReference>
<dbReference type="GO" id="GO:0005524">
    <property type="term" value="F:ATP binding"/>
    <property type="evidence" value="ECO:0007669"/>
    <property type="project" value="UniProtKB-KW"/>
</dbReference>
<dbReference type="GO" id="GO:0016887">
    <property type="term" value="F:ATP hydrolysis activity"/>
    <property type="evidence" value="ECO:0007669"/>
    <property type="project" value="InterPro"/>
</dbReference>
<evidence type="ECO:0000256" key="4">
    <source>
        <dbReference type="ARBA" id="ARBA00010550"/>
    </source>
</evidence>
<feature type="domain" description="Peptidase M41" evidence="17">
    <location>
        <begin position="180"/>
        <end position="363"/>
    </location>
</feature>
<dbReference type="GO" id="GO:0004176">
    <property type="term" value="F:ATP-dependent peptidase activity"/>
    <property type="evidence" value="ECO:0007669"/>
    <property type="project" value="InterPro"/>
</dbReference>
<dbReference type="GO" id="GO:0016020">
    <property type="term" value="C:membrane"/>
    <property type="evidence" value="ECO:0007669"/>
    <property type="project" value="UniProtKB-SubCell"/>
</dbReference>
<evidence type="ECO:0000256" key="14">
    <source>
        <dbReference type="ARBA" id="ARBA00023136"/>
    </source>
</evidence>
<gene>
    <name evidence="19" type="ORF">SAMN04488034_102516</name>
</gene>
<dbReference type="InterPro" id="IPR037219">
    <property type="entry name" value="Peptidase_M41-like"/>
</dbReference>
<dbReference type="PROSITE" id="PS00674">
    <property type="entry name" value="AAA"/>
    <property type="match status" value="1"/>
</dbReference>
<dbReference type="AlphaFoldDB" id="A0A1H5M1G4"/>
<reference evidence="19 20" key="1">
    <citation type="submission" date="2016-10" db="EMBL/GenBank/DDBJ databases">
        <authorList>
            <person name="de Groot N.N."/>
        </authorList>
    </citation>
    <scope>NUCLEOTIDE SEQUENCE [LARGE SCALE GENOMIC DNA]</scope>
    <source>
        <strain evidence="19 20">DSM 23553</strain>
    </source>
</reference>
<evidence type="ECO:0000256" key="15">
    <source>
        <dbReference type="RuleBase" id="RU003651"/>
    </source>
</evidence>
<keyword evidence="12" id="KW-1133">Transmembrane helix</keyword>
<keyword evidence="8 15" id="KW-0547">Nucleotide-binding</keyword>
<dbReference type="FunFam" id="1.10.8.60:FF:000001">
    <property type="entry name" value="ATP-dependent zinc metalloprotease FtsH"/>
    <property type="match status" value="1"/>
</dbReference>
<dbReference type="InterPro" id="IPR000642">
    <property type="entry name" value="Peptidase_M41"/>
</dbReference>
<dbReference type="PANTHER" id="PTHR43655:SF2">
    <property type="entry name" value="AFG3 LIKE MATRIX AAA PEPTIDASE SUBUNIT 2, ISOFORM A"/>
    <property type="match status" value="1"/>
</dbReference>
<keyword evidence="14" id="KW-0472">Membrane</keyword>
<dbReference type="InterPro" id="IPR027417">
    <property type="entry name" value="P-loop_NTPase"/>
</dbReference>
<dbReference type="Pfam" id="PF17862">
    <property type="entry name" value="AAA_lid_3"/>
    <property type="match status" value="1"/>
</dbReference>
<dbReference type="GO" id="GO:0006508">
    <property type="term" value="P:proteolysis"/>
    <property type="evidence" value="ECO:0007669"/>
    <property type="project" value="UniProtKB-KW"/>
</dbReference>
<evidence type="ECO:0000256" key="9">
    <source>
        <dbReference type="ARBA" id="ARBA00022801"/>
    </source>
</evidence>
<keyword evidence="20" id="KW-1185">Reference proteome</keyword>
<protein>
    <submittedName>
        <fullName evidence="19">ATP-dependent metalloprotease FtsH</fullName>
    </submittedName>
</protein>
<keyword evidence="5 19" id="KW-0645">Protease</keyword>
<evidence type="ECO:0000259" key="17">
    <source>
        <dbReference type="Pfam" id="PF01434"/>
    </source>
</evidence>
<feature type="domain" description="AAA ATPase AAA+ lid" evidence="18">
    <location>
        <begin position="121"/>
        <end position="164"/>
    </location>
</feature>
<dbReference type="SUPFAM" id="SSF140990">
    <property type="entry name" value="FtsH protease domain-like"/>
    <property type="match status" value="1"/>
</dbReference>
<evidence type="ECO:0000259" key="16">
    <source>
        <dbReference type="Pfam" id="PF00004"/>
    </source>
</evidence>
<keyword evidence="7" id="KW-0479">Metal-binding</keyword>
<dbReference type="Gene3D" id="1.10.8.60">
    <property type="match status" value="1"/>
</dbReference>
<dbReference type="PANTHER" id="PTHR43655">
    <property type="entry name" value="ATP-DEPENDENT PROTEASE"/>
    <property type="match status" value="1"/>
</dbReference>
<keyword evidence="9" id="KW-0378">Hydrolase</keyword>
<evidence type="ECO:0000256" key="6">
    <source>
        <dbReference type="ARBA" id="ARBA00022692"/>
    </source>
</evidence>
<feature type="domain" description="ATPase AAA-type core" evidence="16">
    <location>
        <begin position="2"/>
        <end position="98"/>
    </location>
</feature>
<dbReference type="FunFam" id="1.20.58.760:FF:000003">
    <property type="entry name" value="AFG3-like AAA ATPase 2"/>
    <property type="match status" value="1"/>
</dbReference>
<evidence type="ECO:0000259" key="18">
    <source>
        <dbReference type="Pfam" id="PF17862"/>
    </source>
</evidence>
<evidence type="ECO:0000256" key="8">
    <source>
        <dbReference type="ARBA" id="ARBA00022741"/>
    </source>
</evidence>
<evidence type="ECO:0000256" key="5">
    <source>
        <dbReference type="ARBA" id="ARBA00022670"/>
    </source>
</evidence>
<evidence type="ECO:0000256" key="1">
    <source>
        <dbReference type="ARBA" id="ARBA00001947"/>
    </source>
</evidence>
<name>A0A1H5M1G4_9FLAO</name>
<dbReference type="GO" id="GO:0004222">
    <property type="term" value="F:metalloendopeptidase activity"/>
    <property type="evidence" value="ECO:0007669"/>
    <property type="project" value="InterPro"/>
</dbReference>
<dbReference type="Gene3D" id="3.40.50.300">
    <property type="entry name" value="P-loop containing nucleotide triphosphate hydrolases"/>
    <property type="match status" value="1"/>
</dbReference>
<organism evidence="19 20">
    <name type="scientific">Salinimicrobium catena</name>
    <dbReference type="NCBI Taxonomy" id="390640"/>
    <lineage>
        <taxon>Bacteria</taxon>
        <taxon>Pseudomonadati</taxon>
        <taxon>Bacteroidota</taxon>
        <taxon>Flavobacteriia</taxon>
        <taxon>Flavobacteriales</taxon>
        <taxon>Flavobacteriaceae</taxon>
        <taxon>Salinimicrobium</taxon>
    </lineage>
</organism>
<dbReference type="STRING" id="390640.SAMN04488034_102516"/>
<keyword evidence="10" id="KW-0862">Zinc</keyword>
<dbReference type="Gene3D" id="1.20.58.760">
    <property type="entry name" value="Peptidase M41"/>
    <property type="match status" value="1"/>
</dbReference>
<dbReference type="InterPro" id="IPR050928">
    <property type="entry name" value="ATP-dep_Zn_Metalloprotease"/>
</dbReference>
<keyword evidence="13 19" id="KW-0482">Metalloprotease</keyword>
<evidence type="ECO:0000256" key="13">
    <source>
        <dbReference type="ARBA" id="ARBA00023049"/>
    </source>
</evidence>
<evidence type="ECO:0000313" key="20">
    <source>
        <dbReference type="Proteomes" id="UP000199448"/>
    </source>
</evidence>
<evidence type="ECO:0000256" key="11">
    <source>
        <dbReference type="ARBA" id="ARBA00022840"/>
    </source>
</evidence>
<dbReference type="InterPro" id="IPR041569">
    <property type="entry name" value="AAA_lid_3"/>
</dbReference>
<comment type="similarity">
    <text evidence="4">In the N-terminal section; belongs to the AAA ATPase family.</text>
</comment>
<evidence type="ECO:0000256" key="10">
    <source>
        <dbReference type="ARBA" id="ARBA00022833"/>
    </source>
</evidence>
<keyword evidence="11 15" id="KW-0067">ATP-binding</keyword>
<proteinExistence type="inferred from homology"/>
<evidence type="ECO:0000256" key="3">
    <source>
        <dbReference type="ARBA" id="ARBA00010044"/>
    </source>
</evidence>
<sequence length="370" mass="41245">MFVGVGAARVRDLFKKAKAQTPSIIFIDEIDTIGRARSGTSVFHESDERDSTLNQLLAELDGFGTNTGVIVLAATNRGDILDPALLRPGRFDRHIQLELPNQTERKAIFEVHMKPLALDADVDVGMLAAQTPGFSGADIANICNEAALIATHRQKELIQKQDFLDAIDRVIGGMEKRSKIISPEEKKRIAFHEAGHVTTSWFLKHAQPVHKVSIIPRGKSLGSAWYLPEEHQIVTKSEFFDALCTALGGRAAEEIFFEEISSNAVDDLEKATKQAYSMVMNYGLSDVLRNLSFYDSTGKLRQSLHKPYSEKTAEKIDEEVQAIIDKAFATSKEILTTHRERVENLAARLMEKETLQKEEIKEILGERVTA</sequence>
<dbReference type="InterPro" id="IPR003960">
    <property type="entry name" value="ATPase_AAA_CS"/>
</dbReference>
<evidence type="ECO:0000313" key="19">
    <source>
        <dbReference type="EMBL" id="SEE83159.1"/>
    </source>
</evidence>
<evidence type="ECO:0000256" key="2">
    <source>
        <dbReference type="ARBA" id="ARBA00004370"/>
    </source>
</evidence>
<dbReference type="SUPFAM" id="SSF52540">
    <property type="entry name" value="P-loop containing nucleoside triphosphate hydrolases"/>
    <property type="match status" value="1"/>
</dbReference>
<keyword evidence="6" id="KW-0812">Transmembrane</keyword>
<evidence type="ECO:0000256" key="12">
    <source>
        <dbReference type="ARBA" id="ARBA00022989"/>
    </source>
</evidence>
<dbReference type="GO" id="GO:0046872">
    <property type="term" value="F:metal ion binding"/>
    <property type="evidence" value="ECO:0007669"/>
    <property type="project" value="UniProtKB-KW"/>
</dbReference>
<comment type="similarity">
    <text evidence="15">Belongs to the AAA ATPase family.</text>
</comment>
<evidence type="ECO:0000256" key="7">
    <source>
        <dbReference type="ARBA" id="ARBA00022723"/>
    </source>
</evidence>